<evidence type="ECO:0000259" key="6">
    <source>
        <dbReference type="PROSITE" id="PS50903"/>
    </source>
</evidence>
<gene>
    <name evidence="7" type="ORF">SAMN05444266_11617</name>
</gene>
<dbReference type="EMBL" id="FRBL01000016">
    <property type="protein sequence ID" value="SHM97465.1"/>
    <property type="molecule type" value="Genomic_DNA"/>
</dbReference>
<dbReference type="Proteomes" id="UP000184420">
    <property type="component" value="Unassembled WGS sequence"/>
</dbReference>
<evidence type="ECO:0000256" key="1">
    <source>
        <dbReference type="ARBA" id="ARBA00001965"/>
    </source>
</evidence>
<dbReference type="InterPro" id="IPR024935">
    <property type="entry name" value="Rubredoxin_dom"/>
</dbReference>
<feature type="domain" description="Rubredoxin-like" evidence="6">
    <location>
        <begin position="423"/>
        <end position="474"/>
    </location>
</feature>
<evidence type="ECO:0000256" key="2">
    <source>
        <dbReference type="ARBA" id="ARBA00022448"/>
    </source>
</evidence>
<dbReference type="Pfam" id="PF00301">
    <property type="entry name" value="Rubredoxin"/>
    <property type="match status" value="1"/>
</dbReference>
<keyword evidence="2" id="KW-0813">Transport</keyword>
<evidence type="ECO:0000256" key="5">
    <source>
        <dbReference type="ARBA" id="ARBA00023004"/>
    </source>
</evidence>
<dbReference type="RefSeq" id="WP_073087744.1">
    <property type="nucleotide sequence ID" value="NZ_FRBL01000016.1"/>
</dbReference>
<dbReference type="GO" id="GO:0005506">
    <property type="term" value="F:iron ion binding"/>
    <property type="evidence" value="ECO:0007669"/>
    <property type="project" value="InterPro"/>
</dbReference>
<keyword evidence="3" id="KW-0479">Metal-binding</keyword>
<comment type="cofactor">
    <cofactor evidence="1">
        <name>Fe(3+)</name>
        <dbReference type="ChEBI" id="CHEBI:29034"/>
    </cofactor>
</comment>
<dbReference type="OrthoDB" id="9758182at2"/>
<dbReference type="STRING" id="1419482.SAMN05444266_11617"/>
<dbReference type="AlphaFoldDB" id="A0A1M7N1S7"/>
<dbReference type="Gene3D" id="2.20.28.10">
    <property type="match status" value="1"/>
</dbReference>
<dbReference type="PROSITE" id="PS50903">
    <property type="entry name" value="RUBREDOXIN_LIKE"/>
    <property type="match status" value="1"/>
</dbReference>
<dbReference type="GO" id="GO:0009055">
    <property type="term" value="F:electron transfer activity"/>
    <property type="evidence" value="ECO:0007669"/>
    <property type="project" value="TreeGrafter"/>
</dbReference>
<sequence>MLKADQTIQINFTGGIVPAGQLMKIVELAADHQCRELRFGHRQQLMLDIPVNNYEAFMTQCHLAHIPLAAGPNIVSSYLTTGLLMHTGWLTEGVYKEIFDQFDYHPALKVNICEQSQTFVPLFTGHINWVSSAHSHYWYLYLRLPGTQELMAWPMLVYSNHIAALSKAVEQYIHQAHSLEGIYEYVTKGKVISSREKEQELSLPPFHLPYYEGFNQQNNGYWLGIYKRNEYFSVPFLKDMCAICQQTMTGAVYITPWKSLVIQHINKWHRQLWDYILGKHGINVRHAANELNWCVEDDCEDGLVLKRHIIRYFDSMDTRTYGLCFSVRVRKAESLFGSIVIRRQQHIRESKLKYMQRYDILHTAGFNANSSQLVLYREAVSKEHLGPYVAALCKAYYEQKSENDLLGDYIREQQAAVIPAAVKTIYQCSECQTVYDEAYGDPDQGVQAGTLFNELPAEYCCSVCDAPVTNYAQVLKPA</sequence>
<keyword evidence="5" id="KW-0408">Iron</keyword>
<name>A0A1M7N1S7_9BACT</name>
<evidence type="ECO:0000313" key="8">
    <source>
        <dbReference type="Proteomes" id="UP000184420"/>
    </source>
</evidence>
<evidence type="ECO:0000256" key="3">
    <source>
        <dbReference type="ARBA" id="ARBA00022723"/>
    </source>
</evidence>
<dbReference type="PANTHER" id="PTHR47627">
    <property type="entry name" value="RUBREDOXIN"/>
    <property type="match status" value="1"/>
</dbReference>
<dbReference type="SUPFAM" id="SSF57802">
    <property type="entry name" value="Rubredoxin-like"/>
    <property type="match status" value="1"/>
</dbReference>
<dbReference type="PANTHER" id="PTHR47627:SF1">
    <property type="entry name" value="RUBREDOXIN-1-RELATED"/>
    <property type="match status" value="1"/>
</dbReference>
<proteinExistence type="predicted"/>
<dbReference type="InterPro" id="IPR050526">
    <property type="entry name" value="Rubredoxin_ET"/>
</dbReference>
<dbReference type="CDD" id="cd00730">
    <property type="entry name" value="rubredoxin"/>
    <property type="match status" value="1"/>
</dbReference>
<dbReference type="GO" id="GO:0043448">
    <property type="term" value="P:alkane catabolic process"/>
    <property type="evidence" value="ECO:0007669"/>
    <property type="project" value="TreeGrafter"/>
</dbReference>
<keyword evidence="8" id="KW-1185">Reference proteome</keyword>
<organism evidence="7 8">
    <name type="scientific">Chitinophaga jiangningensis</name>
    <dbReference type="NCBI Taxonomy" id="1419482"/>
    <lineage>
        <taxon>Bacteria</taxon>
        <taxon>Pseudomonadati</taxon>
        <taxon>Bacteroidota</taxon>
        <taxon>Chitinophagia</taxon>
        <taxon>Chitinophagales</taxon>
        <taxon>Chitinophagaceae</taxon>
        <taxon>Chitinophaga</taxon>
    </lineage>
</organism>
<protein>
    <submittedName>
        <fullName evidence="7">Rubredoxin</fullName>
    </submittedName>
</protein>
<evidence type="ECO:0000313" key="7">
    <source>
        <dbReference type="EMBL" id="SHM97465.1"/>
    </source>
</evidence>
<keyword evidence="4" id="KW-0249">Electron transport</keyword>
<reference evidence="7 8" key="1">
    <citation type="submission" date="2016-11" db="EMBL/GenBank/DDBJ databases">
        <authorList>
            <person name="Jaros S."/>
            <person name="Januszkiewicz K."/>
            <person name="Wedrychowicz H."/>
        </authorList>
    </citation>
    <scope>NUCLEOTIDE SEQUENCE [LARGE SCALE GENOMIC DNA]</scope>
    <source>
        <strain evidence="7 8">DSM 27406</strain>
    </source>
</reference>
<evidence type="ECO:0000256" key="4">
    <source>
        <dbReference type="ARBA" id="ARBA00022982"/>
    </source>
</evidence>
<dbReference type="InterPro" id="IPR024934">
    <property type="entry name" value="Rubredoxin-like_dom"/>
</dbReference>
<accession>A0A1M7N1S7</accession>